<evidence type="ECO:0000256" key="9">
    <source>
        <dbReference type="PIRSR" id="PIRSR036894-2"/>
    </source>
</evidence>
<sequence>MEHAKTEPIFLEPVLQERIWGGQKLAAYGYELPYERTGECWGISAHPHGQSKVARGPLKGKTLAELWDQQGDLFGGKTSETFPLLVKLLDAREDLSVQVHPNDEQAKRLEDHEAYGKTECWYVVEAEQGAELILGHTAKSKAEFAEMVEAGRWDELLRRIPIQTGDFFHVPSGTIHALGAGSVILETQQSSDTTYRVYDFDRKGADGKQRELHLDKAQEVAMIPHAPYQANTETVEKSNSHTLTRLVATEFFTVYKAVVQEKWEAAFQAPYVLVSVISGEGELVVNGKNYTLGKGDHFILPVQATSFEITGHIEAILSHT</sequence>
<feature type="active site" evidence="9">
    <location>
        <position position="196"/>
    </location>
</feature>
<dbReference type="GO" id="GO:0005975">
    <property type="term" value="P:carbohydrate metabolic process"/>
    <property type="evidence" value="ECO:0007669"/>
    <property type="project" value="UniProtKB-UniRule"/>
</dbReference>
<gene>
    <name evidence="12" type="primary">manA</name>
    <name evidence="12" type="ORF">CHH72_08090</name>
</gene>
<dbReference type="InterPro" id="IPR011051">
    <property type="entry name" value="RmlC_Cupin_sf"/>
</dbReference>
<feature type="binding site" evidence="8">
    <location>
        <position position="100"/>
    </location>
    <ligand>
        <name>Zn(2+)</name>
        <dbReference type="ChEBI" id="CHEBI:29105"/>
    </ligand>
</feature>
<evidence type="ECO:0000259" key="11">
    <source>
        <dbReference type="Pfam" id="PF21621"/>
    </source>
</evidence>
<dbReference type="EC" id="5.3.1.8" evidence="3 7"/>
<dbReference type="NCBIfam" id="TIGR00218">
    <property type="entry name" value="manA"/>
    <property type="match status" value="1"/>
</dbReference>
<dbReference type="PIRSF" id="PIRSF036894">
    <property type="entry name" value="PMI_Firm_short"/>
    <property type="match status" value="1"/>
</dbReference>
<evidence type="ECO:0000256" key="5">
    <source>
        <dbReference type="ARBA" id="ARBA00022833"/>
    </source>
</evidence>
<evidence type="ECO:0000256" key="4">
    <source>
        <dbReference type="ARBA" id="ARBA00022723"/>
    </source>
</evidence>
<keyword evidence="4 7" id="KW-0479">Metal-binding</keyword>
<evidence type="ECO:0000256" key="2">
    <source>
        <dbReference type="ARBA" id="ARBA00010772"/>
    </source>
</evidence>
<dbReference type="InterPro" id="IPR046457">
    <property type="entry name" value="PMI_typeI_cat"/>
</dbReference>
<dbReference type="InterPro" id="IPR049071">
    <property type="entry name" value="MPI_cupin_dom"/>
</dbReference>
<reference evidence="12 13" key="1">
    <citation type="submission" date="2017-07" db="EMBL/GenBank/DDBJ databases">
        <title>Isolation and whole genome analysis of endospore-forming bacteria from heroin.</title>
        <authorList>
            <person name="Kalinowski J."/>
            <person name="Ahrens B."/>
            <person name="Al-Dilaimi A."/>
            <person name="Winkler A."/>
            <person name="Wibberg D."/>
            <person name="Schleenbecker U."/>
            <person name="Ruckert C."/>
            <person name="Wolfel R."/>
            <person name="Grass G."/>
        </authorList>
    </citation>
    <scope>NUCLEOTIDE SEQUENCE [LARGE SCALE GENOMIC DNA]</scope>
    <source>
        <strain evidence="12 13">7539</strain>
    </source>
</reference>
<dbReference type="InterPro" id="IPR014710">
    <property type="entry name" value="RmlC-like_jellyroll"/>
</dbReference>
<dbReference type="RefSeq" id="WP_095326378.1">
    <property type="nucleotide sequence ID" value="NZ_NPCC01000009.1"/>
</dbReference>
<dbReference type="PANTHER" id="PTHR42742">
    <property type="entry name" value="TRANSCRIPTIONAL REPRESSOR MPRA"/>
    <property type="match status" value="1"/>
</dbReference>
<feature type="domain" description="Phosphomannose isomerase type I catalytic" evidence="10">
    <location>
        <begin position="10"/>
        <end position="112"/>
    </location>
</feature>
<name>A0A268P0Q4_SHOCL</name>
<dbReference type="PANTHER" id="PTHR42742:SF3">
    <property type="entry name" value="FRUCTOKINASE"/>
    <property type="match status" value="1"/>
</dbReference>
<proteinExistence type="inferred from homology"/>
<protein>
    <recommendedName>
        <fullName evidence="3 7">Mannose-6-phosphate isomerase</fullName>
        <ecNumber evidence="3 7">5.3.1.8</ecNumber>
    </recommendedName>
</protein>
<dbReference type="CDD" id="cd07010">
    <property type="entry name" value="cupin_PMI_type_I_N_bac"/>
    <property type="match status" value="1"/>
</dbReference>
<keyword evidence="5 7" id="KW-0862">Zinc</keyword>
<feature type="binding site" evidence="8">
    <location>
        <position position="119"/>
    </location>
    <ligand>
        <name>Zn(2+)</name>
        <dbReference type="ChEBI" id="CHEBI:29105"/>
    </ligand>
</feature>
<evidence type="ECO:0000256" key="6">
    <source>
        <dbReference type="ARBA" id="ARBA00023235"/>
    </source>
</evidence>
<feature type="domain" description="Mannose-6-phosphate isomerase cupin" evidence="11">
    <location>
        <begin position="244"/>
        <end position="319"/>
    </location>
</feature>
<dbReference type="Gene3D" id="2.60.120.10">
    <property type="entry name" value="Jelly Rolls"/>
    <property type="match status" value="2"/>
</dbReference>
<dbReference type="InterPro" id="IPR014628">
    <property type="entry name" value="Man6P_isomerase_Firm_short"/>
</dbReference>
<accession>A0A268P0Q4</accession>
<comment type="catalytic activity">
    <reaction evidence="1 7">
        <text>D-mannose 6-phosphate = D-fructose 6-phosphate</text>
        <dbReference type="Rhea" id="RHEA:12356"/>
        <dbReference type="ChEBI" id="CHEBI:58735"/>
        <dbReference type="ChEBI" id="CHEBI:61527"/>
        <dbReference type="EC" id="5.3.1.8"/>
    </reaction>
</comment>
<dbReference type="Pfam" id="PF21621">
    <property type="entry name" value="MPI_cupin_dom"/>
    <property type="match status" value="1"/>
</dbReference>
<evidence type="ECO:0000259" key="10">
    <source>
        <dbReference type="Pfam" id="PF20511"/>
    </source>
</evidence>
<dbReference type="EMBL" id="NPCC01000009">
    <property type="protein sequence ID" value="PAE89241.1"/>
    <property type="molecule type" value="Genomic_DNA"/>
</dbReference>
<keyword evidence="6 7" id="KW-0413">Isomerase</keyword>
<comment type="cofactor">
    <cofactor evidence="8">
        <name>Zn(2+)</name>
        <dbReference type="ChEBI" id="CHEBI:29105"/>
    </cofactor>
    <text evidence="8">Binds 1 zinc ion per subunit.</text>
</comment>
<comment type="caution">
    <text evidence="12">The sequence shown here is derived from an EMBL/GenBank/DDBJ whole genome shotgun (WGS) entry which is preliminary data.</text>
</comment>
<evidence type="ECO:0000256" key="8">
    <source>
        <dbReference type="PIRSR" id="PIRSR036894-1"/>
    </source>
</evidence>
<dbReference type="InterPro" id="IPR051804">
    <property type="entry name" value="Carb_Metab_Reg_Kinase/Isom"/>
</dbReference>
<dbReference type="Pfam" id="PF20511">
    <property type="entry name" value="PMI_typeI_cat"/>
    <property type="match status" value="1"/>
</dbReference>
<dbReference type="AlphaFoldDB" id="A0A268P0Q4"/>
<evidence type="ECO:0000256" key="3">
    <source>
        <dbReference type="ARBA" id="ARBA00011956"/>
    </source>
</evidence>
<evidence type="ECO:0000256" key="1">
    <source>
        <dbReference type="ARBA" id="ARBA00000757"/>
    </source>
</evidence>
<dbReference type="GO" id="GO:0004476">
    <property type="term" value="F:mannose-6-phosphate isomerase activity"/>
    <property type="evidence" value="ECO:0007669"/>
    <property type="project" value="UniProtKB-UniRule"/>
</dbReference>
<feature type="binding site" evidence="8">
    <location>
        <position position="176"/>
    </location>
    <ligand>
        <name>Zn(2+)</name>
        <dbReference type="ChEBI" id="CHEBI:29105"/>
    </ligand>
</feature>
<evidence type="ECO:0000313" key="13">
    <source>
        <dbReference type="Proteomes" id="UP000216207"/>
    </source>
</evidence>
<evidence type="ECO:0000256" key="7">
    <source>
        <dbReference type="PIRNR" id="PIRNR036894"/>
    </source>
</evidence>
<dbReference type="GO" id="GO:0008270">
    <property type="term" value="F:zinc ion binding"/>
    <property type="evidence" value="ECO:0007669"/>
    <property type="project" value="UniProtKB-UniRule"/>
</dbReference>
<evidence type="ECO:0000313" key="12">
    <source>
        <dbReference type="EMBL" id="PAE89241.1"/>
    </source>
</evidence>
<dbReference type="SUPFAM" id="SSF51182">
    <property type="entry name" value="RmlC-like cupins"/>
    <property type="match status" value="1"/>
</dbReference>
<dbReference type="Proteomes" id="UP000216207">
    <property type="component" value="Unassembled WGS sequence"/>
</dbReference>
<organism evidence="12 13">
    <name type="scientific">Shouchella clausii</name>
    <name type="common">Alkalihalobacillus clausii</name>
    <dbReference type="NCBI Taxonomy" id="79880"/>
    <lineage>
        <taxon>Bacteria</taxon>
        <taxon>Bacillati</taxon>
        <taxon>Bacillota</taxon>
        <taxon>Bacilli</taxon>
        <taxon>Bacillales</taxon>
        <taxon>Bacillaceae</taxon>
        <taxon>Shouchella</taxon>
    </lineage>
</organism>
<dbReference type="InterPro" id="IPR001250">
    <property type="entry name" value="Man6P_Isoase-1"/>
</dbReference>
<comment type="similarity">
    <text evidence="2 7">Belongs to the mannose-6-phosphate isomerase type 1 family.</text>
</comment>